<dbReference type="EMBL" id="BAABRO010000001">
    <property type="protein sequence ID" value="GAA5504973.1"/>
    <property type="molecule type" value="Genomic_DNA"/>
</dbReference>
<proteinExistence type="predicted"/>
<sequence>MQTNPVICCFRLGYLEIIAMRRKHGHFANRGRRWPSVLLALVALWTYASPAQSQQVSLTPLIASDHASDVPLSDAMRRIEQLEQSVFELQHRRPTGLIEEDDLICFDAPAPESPSHYPIYDAGWTLRPYDADKTPFELTIGFHNQLRYTGFSRDEATTIDAAGNVNAIPNRNDFDVNRGRLVFSGYALDRDLGFYANIDYSTVASSSIQPLLTWISFRQSDALTLYMGLGKVPGTWEWQQTSRYTLGADRTLATTFFRPSITAGIWGNGRLGDTVSYTVFVGNGFNTLTLRSSDLDTNFVYSALAWWEPLGDFGVGFSDQEQHDHMAIRLGHGLTQTQNDSTSSDQSGAEQTVVRLSDGTRLIEPNALATGITVNAFDVWLYTVHLGLKKQGYSFSSEVFMRWLRNIEGTGGTQLESLFDSGFYVQSGVFVIPKKLELFARGSAVTGNFGTGSEVAAGVNWHLFDARSARFTFDVTDIRDSPAEQSRTGYVAGESGTLVRAQLWTFF</sequence>
<reference evidence="1 2" key="1">
    <citation type="submission" date="2024-02" db="EMBL/GenBank/DDBJ databases">
        <title>Rhodopirellula caenicola NBRC 110016.</title>
        <authorList>
            <person name="Ichikawa N."/>
            <person name="Katano-Makiyama Y."/>
            <person name="Hidaka K."/>
        </authorList>
    </citation>
    <scope>NUCLEOTIDE SEQUENCE [LARGE SCALE GENOMIC DNA]</scope>
    <source>
        <strain evidence="1 2">NBRC 110016</strain>
    </source>
</reference>
<evidence type="ECO:0008006" key="3">
    <source>
        <dbReference type="Google" id="ProtNLM"/>
    </source>
</evidence>
<protein>
    <recommendedName>
        <fullName evidence="3">Phosphate-selective porin O and P</fullName>
    </recommendedName>
</protein>
<gene>
    <name evidence="1" type="ORF">Rcae01_00412</name>
</gene>
<evidence type="ECO:0000313" key="2">
    <source>
        <dbReference type="Proteomes" id="UP001416858"/>
    </source>
</evidence>
<dbReference type="Gene3D" id="2.40.160.10">
    <property type="entry name" value="Porin"/>
    <property type="match status" value="1"/>
</dbReference>
<dbReference type="InterPro" id="IPR023614">
    <property type="entry name" value="Porin_dom_sf"/>
</dbReference>
<dbReference type="Proteomes" id="UP001416858">
    <property type="component" value="Unassembled WGS sequence"/>
</dbReference>
<keyword evidence="2" id="KW-1185">Reference proteome</keyword>
<name>A0ABP9VID8_9BACT</name>
<accession>A0ABP9VID8</accession>
<evidence type="ECO:0000313" key="1">
    <source>
        <dbReference type="EMBL" id="GAA5504973.1"/>
    </source>
</evidence>
<organism evidence="1 2">
    <name type="scientific">Novipirellula caenicola</name>
    <dbReference type="NCBI Taxonomy" id="1536901"/>
    <lineage>
        <taxon>Bacteria</taxon>
        <taxon>Pseudomonadati</taxon>
        <taxon>Planctomycetota</taxon>
        <taxon>Planctomycetia</taxon>
        <taxon>Pirellulales</taxon>
        <taxon>Pirellulaceae</taxon>
        <taxon>Novipirellula</taxon>
    </lineage>
</organism>
<comment type="caution">
    <text evidence="1">The sequence shown here is derived from an EMBL/GenBank/DDBJ whole genome shotgun (WGS) entry which is preliminary data.</text>
</comment>